<evidence type="ECO:0000313" key="3">
    <source>
        <dbReference type="Proteomes" id="UP000299102"/>
    </source>
</evidence>
<name>A0A4C1W0T1_EUMVA</name>
<reference evidence="2 3" key="1">
    <citation type="journal article" date="2019" name="Commun. Biol.">
        <title>The bagworm genome reveals a unique fibroin gene that provides high tensile strength.</title>
        <authorList>
            <person name="Kono N."/>
            <person name="Nakamura H."/>
            <person name="Ohtoshi R."/>
            <person name="Tomita M."/>
            <person name="Numata K."/>
            <person name="Arakawa K."/>
        </authorList>
    </citation>
    <scope>NUCLEOTIDE SEQUENCE [LARGE SCALE GENOMIC DNA]</scope>
</reference>
<proteinExistence type="predicted"/>
<comment type="caution">
    <text evidence="2">The sequence shown here is derived from an EMBL/GenBank/DDBJ whole genome shotgun (WGS) entry which is preliminary data.</text>
</comment>
<organism evidence="2 3">
    <name type="scientific">Eumeta variegata</name>
    <name type="common">Bagworm moth</name>
    <name type="synonym">Eumeta japonica</name>
    <dbReference type="NCBI Taxonomy" id="151549"/>
    <lineage>
        <taxon>Eukaryota</taxon>
        <taxon>Metazoa</taxon>
        <taxon>Ecdysozoa</taxon>
        <taxon>Arthropoda</taxon>
        <taxon>Hexapoda</taxon>
        <taxon>Insecta</taxon>
        <taxon>Pterygota</taxon>
        <taxon>Neoptera</taxon>
        <taxon>Endopterygota</taxon>
        <taxon>Lepidoptera</taxon>
        <taxon>Glossata</taxon>
        <taxon>Ditrysia</taxon>
        <taxon>Tineoidea</taxon>
        <taxon>Psychidae</taxon>
        <taxon>Oiketicinae</taxon>
        <taxon>Eumeta</taxon>
    </lineage>
</organism>
<evidence type="ECO:0000313" key="2">
    <source>
        <dbReference type="EMBL" id="GBP44162.1"/>
    </source>
</evidence>
<protein>
    <submittedName>
        <fullName evidence="2">Uncharacterized protein</fullName>
    </submittedName>
</protein>
<feature type="compositionally biased region" description="Basic and acidic residues" evidence="1">
    <location>
        <begin position="35"/>
        <end position="44"/>
    </location>
</feature>
<feature type="region of interest" description="Disordered" evidence="1">
    <location>
        <begin position="1"/>
        <end position="51"/>
    </location>
</feature>
<dbReference type="AlphaFoldDB" id="A0A4C1W0T1"/>
<feature type="compositionally biased region" description="Low complexity" evidence="1">
    <location>
        <begin position="1"/>
        <end position="10"/>
    </location>
</feature>
<evidence type="ECO:0000256" key="1">
    <source>
        <dbReference type="SAM" id="MobiDB-lite"/>
    </source>
</evidence>
<gene>
    <name evidence="2" type="ORF">EVAR_31606_1</name>
</gene>
<keyword evidence="3" id="KW-1185">Reference proteome</keyword>
<accession>A0A4C1W0T1</accession>
<dbReference type="EMBL" id="BGZK01000448">
    <property type="protein sequence ID" value="GBP44162.1"/>
    <property type="molecule type" value="Genomic_DNA"/>
</dbReference>
<sequence length="91" mass="9590">MYLATAQHPASPAPAAPATTCESAPGEAAAWAARRTWDEHERATGVRSSPPLMDTCDYGGVASPLPASWIRIGYVMEDGVGLYREEGVDLG</sequence>
<feature type="compositionally biased region" description="Low complexity" evidence="1">
    <location>
        <begin position="16"/>
        <end position="33"/>
    </location>
</feature>
<dbReference type="Proteomes" id="UP000299102">
    <property type="component" value="Unassembled WGS sequence"/>
</dbReference>